<dbReference type="AlphaFoldDB" id="A0A0M6XUM1"/>
<keyword evidence="1" id="KW-0808">Transferase</keyword>
<dbReference type="PRINTS" id="PR00866">
    <property type="entry name" value="RNADNAPOLMS"/>
</dbReference>
<dbReference type="InterPro" id="IPR000123">
    <property type="entry name" value="Reverse_transcriptase_msDNA"/>
</dbReference>
<evidence type="ECO:0000256" key="1">
    <source>
        <dbReference type="ARBA" id="ARBA00022679"/>
    </source>
</evidence>
<keyword evidence="8" id="KW-1185">Reference proteome</keyword>
<keyword evidence="4" id="KW-0460">Magnesium</keyword>
<sequence>MPRSAKSYALDQCALYRCTTRKRLFRLLQTSPTKYAELLAAPNLYRPITKTKKNGEPRLVHAPRHDLKRIQKRISELLMRVTPPEFLKSPVRGRSNIDNAAAHRGAAAHRLLDIEDFYPNCTASKASWFFGTVLKCPPDVVAVLTWLTTRQGSLPQGSPASPILAYYAYQNMWGEIDAISRAAGNTLTVYVDDVTLSGTMVRTETVWAIKEALAKHGHRTKERKEEAHLGTPVVVTGVVLRDEVLLLPNVQHLKRHRVRKALERMPEGPERERAEAVLQGHEETERQILARNT</sequence>
<keyword evidence="2" id="KW-0548">Nucleotidyltransferase</keyword>
<gene>
    <name evidence="7" type="ORF">JAN5088_03238</name>
</gene>
<dbReference type="GO" id="GO:0003964">
    <property type="term" value="F:RNA-directed DNA polymerase activity"/>
    <property type="evidence" value="ECO:0007669"/>
    <property type="project" value="UniProtKB-KW"/>
</dbReference>
<keyword evidence="5 7" id="KW-0695">RNA-directed DNA polymerase</keyword>
<evidence type="ECO:0000256" key="2">
    <source>
        <dbReference type="ARBA" id="ARBA00022695"/>
    </source>
</evidence>
<name>A0A0M6XUM1_9RHOB</name>
<feature type="domain" description="Reverse transcriptase" evidence="6">
    <location>
        <begin position="52"/>
        <end position="228"/>
    </location>
</feature>
<proteinExistence type="predicted"/>
<evidence type="ECO:0000256" key="5">
    <source>
        <dbReference type="ARBA" id="ARBA00022918"/>
    </source>
</evidence>
<dbReference type="EMBL" id="CXPG01000022">
    <property type="protein sequence ID" value="CTQ34442.1"/>
    <property type="molecule type" value="Genomic_DNA"/>
</dbReference>
<evidence type="ECO:0000313" key="8">
    <source>
        <dbReference type="Proteomes" id="UP000048908"/>
    </source>
</evidence>
<dbReference type="Proteomes" id="UP000048908">
    <property type="component" value="Unassembled WGS sequence"/>
</dbReference>
<dbReference type="CDD" id="cd03487">
    <property type="entry name" value="RT_Bac_retron_II"/>
    <property type="match status" value="1"/>
</dbReference>
<evidence type="ECO:0000313" key="7">
    <source>
        <dbReference type="EMBL" id="CTQ34442.1"/>
    </source>
</evidence>
<keyword evidence="3" id="KW-0479">Metal-binding</keyword>
<evidence type="ECO:0000256" key="3">
    <source>
        <dbReference type="ARBA" id="ARBA00022723"/>
    </source>
</evidence>
<dbReference type="Pfam" id="PF00078">
    <property type="entry name" value="RVT_1"/>
    <property type="match status" value="1"/>
</dbReference>
<organism evidence="7 8">
    <name type="scientific">Jannaschia rubra</name>
    <dbReference type="NCBI Taxonomy" id="282197"/>
    <lineage>
        <taxon>Bacteria</taxon>
        <taxon>Pseudomonadati</taxon>
        <taxon>Pseudomonadota</taxon>
        <taxon>Alphaproteobacteria</taxon>
        <taxon>Rhodobacterales</taxon>
        <taxon>Roseobacteraceae</taxon>
        <taxon>Jannaschia</taxon>
    </lineage>
</organism>
<dbReference type="OrthoDB" id="7055795at2"/>
<dbReference type="GO" id="GO:0046872">
    <property type="term" value="F:metal ion binding"/>
    <property type="evidence" value="ECO:0007669"/>
    <property type="project" value="UniProtKB-KW"/>
</dbReference>
<protein>
    <submittedName>
        <fullName evidence="7">Reverse transcriptase (RNA-dependent DNA polymerase)</fullName>
    </submittedName>
</protein>
<dbReference type="RefSeq" id="WP_055683826.1">
    <property type="nucleotide sequence ID" value="NZ_CXPG01000022.1"/>
</dbReference>
<evidence type="ECO:0000259" key="6">
    <source>
        <dbReference type="Pfam" id="PF00078"/>
    </source>
</evidence>
<reference evidence="7 8" key="1">
    <citation type="submission" date="2015-07" db="EMBL/GenBank/DDBJ databases">
        <authorList>
            <person name="Noorani M."/>
        </authorList>
    </citation>
    <scope>NUCLEOTIDE SEQUENCE [LARGE SCALE GENOMIC DNA]</scope>
    <source>
        <strain evidence="7 8">CECT 5088</strain>
    </source>
</reference>
<dbReference type="InterPro" id="IPR000477">
    <property type="entry name" value="RT_dom"/>
</dbReference>
<evidence type="ECO:0000256" key="4">
    <source>
        <dbReference type="ARBA" id="ARBA00022842"/>
    </source>
</evidence>
<accession>A0A0M6XUM1</accession>
<dbReference type="GO" id="GO:0003723">
    <property type="term" value="F:RNA binding"/>
    <property type="evidence" value="ECO:0007669"/>
    <property type="project" value="InterPro"/>
</dbReference>